<evidence type="ECO:0000256" key="1">
    <source>
        <dbReference type="SAM" id="SignalP"/>
    </source>
</evidence>
<feature type="chain" id="PRO_5005461937" evidence="1">
    <location>
        <begin position="29"/>
        <end position="286"/>
    </location>
</feature>
<dbReference type="SUPFAM" id="SSF53474">
    <property type="entry name" value="alpha/beta-Hydrolases"/>
    <property type="match status" value="1"/>
</dbReference>
<reference evidence="2 3" key="1">
    <citation type="submission" date="2015-03" db="EMBL/GenBank/DDBJ databases">
        <title>Luteipulveratus halotolerans sp. nov., a novel actinobacterium (Dermacoccaceae) from Sarawak, Malaysia.</title>
        <authorList>
            <person name="Juboi H."/>
            <person name="Basik A."/>
            <person name="Shamsul S.S."/>
            <person name="Arnold P."/>
            <person name="Schmitt E.K."/>
            <person name="Sanglier J.-J."/>
            <person name="Yeo T."/>
        </authorList>
    </citation>
    <scope>NUCLEOTIDE SEQUENCE [LARGE SCALE GENOMIC DNA]</scope>
    <source>
        <strain evidence="2 3">MN07-A0370</strain>
    </source>
</reference>
<dbReference type="PANTHER" id="PTHR32015">
    <property type="entry name" value="FASTING INDUCED LIPASE"/>
    <property type="match status" value="1"/>
</dbReference>
<dbReference type="PANTHER" id="PTHR32015:SF1">
    <property type="entry name" value="LIPASE"/>
    <property type="match status" value="1"/>
</dbReference>
<name>A0A0K1JDL2_9MICO</name>
<feature type="signal peptide" evidence="1">
    <location>
        <begin position="1"/>
        <end position="28"/>
    </location>
</feature>
<evidence type="ECO:0000313" key="3">
    <source>
        <dbReference type="Proteomes" id="UP000066480"/>
    </source>
</evidence>
<dbReference type="PROSITE" id="PS51318">
    <property type="entry name" value="TAT"/>
    <property type="match status" value="1"/>
</dbReference>
<dbReference type="InterPro" id="IPR002918">
    <property type="entry name" value="Lipase_EstA/Esterase_EstB"/>
</dbReference>
<dbReference type="Proteomes" id="UP000066480">
    <property type="component" value="Chromosome"/>
</dbReference>
<dbReference type="Pfam" id="PF01674">
    <property type="entry name" value="Lipase_2"/>
    <property type="match status" value="1"/>
</dbReference>
<keyword evidence="3" id="KW-1185">Reference proteome</keyword>
<dbReference type="KEGG" id="lmoi:VV02_00400"/>
<sequence length="286" mass="29227">MQTFARRSLIASVAAAAAFGVMTPTAGAATPPTTGWNNWSCKPSAAHPNPVVLAHGLGGNGTDNFLTLAPTLAAAGYCVYSTTYGGTIFGDLVGGLGAMDKSAATFSTFVDKVLASTGATKVNVVGHSEGTTVPAYYMKFLGGDKKVNRYVGFGANYAGTSLSGLGTLAKALGLQPILNGVGCPACSQFLTGSDFLKKLNDGGVAVPGPQYTNIVTKYDTIVTPYTSGILKAPNVTNVVLQNSCGLDFSGHLGLAIDPNVASLVKYHLDPEHAGKPTCVPFWALGA</sequence>
<dbReference type="AlphaFoldDB" id="A0A0K1JDL2"/>
<gene>
    <name evidence="2" type="ORF">VV02_00400</name>
</gene>
<dbReference type="GO" id="GO:0016298">
    <property type="term" value="F:lipase activity"/>
    <property type="evidence" value="ECO:0007669"/>
    <property type="project" value="TreeGrafter"/>
</dbReference>
<evidence type="ECO:0000313" key="2">
    <source>
        <dbReference type="EMBL" id="AKU14690.1"/>
    </source>
</evidence>
<dbReference type="RefSeq" id="WP_052589210.1">
    <property type="nucleotide sequence ID" value="NZ_CP011112.1"/>
</dbReference>
<dbReference type="GO" id="GO:0016042">
    <property type="term" value="P:lipid catabolic process"/>
    <property type="evidence" value="ECO:0007669"/>
    <property type="project" value="InterPro"/>
</dbReference>
<dbReference type="InterPro" id="IPR029058">
    <property type="entry name" value="AB_hydrolase_fold"/>
</dbReference>
<dbReference type="STRING" id="571913.VV02_00400"/>
<dbReference type="OrthoDB" id="8871309at2"/>
<organism evidence="2 3">
    <name type="scientific">Luteipulveratus mongoliensis</name>
    <dbReference type="NCBI Taxonomy" id="571913"/>
    <lineage>
        <taxon>Bacteria</taxon>
        <taxon>Bacillati</taxon>
        <taxon>Actinomycetota</taxon>
        <taxon>Actinomycetes</taxon>
        <taxon>Micrococcales</taxon>
        <taxon>Dermacoccaceae</taxon>
        <taxon>Luteipulveratus</taxon>
    </lineage>
</organism>
<dbReference type="Gene3D" id="3.40.50.1820">
    <property type="entry name" value="alpha/beta hydrolase"/>
    <property type="match status" value="1"/>
</dbReference>
<accession>A0A0K1JDL2</accession>
<dbReference type="EMBL" id="CP011112">
    <property type="protein sequence ID" value="AKU14690.1"/>
    <property type="molecule type" value="Genomic_DNA"/>
</dbReference>
<dbReference type="InterPro" id="IPR006311">
    <property type="entry name" value="TAT_signal"/>
</dbReference>
<proteinExistence type="predicted"/>
<keyword evidence="1" id="KW-0732">Signal</keyword>
<protein>
    <submittedName>
        <fullName evidence="2">Lipase</fullName>
    </submittedName>
</protein>